<sequence>MSAWRNSFKRPQHTGHTAGSPTHETAAVQESRHKKPSEKLSPHRSHTFRRPYNRPRI</sequence>
<gene>
    <name evidence="2" type="ORF">NEIELOOT_01753</name>
</gene>
<reference evidence="2 3" key="1">
    <citation type="submission" date="2010-02" db="EMBL/GenBank/DDBJ databases">
        <authorList>
            <person name="Weinstock G."/>
            <person name="Sodergren E."/>
            <person name="Clifton S."/>
            <person name="Fulton L."/>
            <person name="Fulton B."/>
            <person name="Courtney L."/>
            <person name="Fronick C."/>
            <person name="Harrison M."/>
            <person name="Strong C."/>
            <person name="Farmer C."/>
            <person name="Delahaunty K."/>
            <person name="Markovic C."/>
            <person name="Hall O."/>
            <person name="Minx P."/>
            <person name="Tomlinson C."/>
            <person name="Mitreva M."/>
            <person name="Nelson J."/>
            <person name="Hou S."/>
            <person name="Wollam A."/>
            <person name="Pepin K.H."/>
            <person name="Johnson M."/>
            <person name="Bhonagiri V."/>
            <person name="Zhang X."/>
            <person name="Suruliraj S."/>
            <person name="Warren W."/>
            <person name="Chinwalla A."/>
            <person name="Mardis E.R."/>
            <person name="Wilson R.K."/>
        </authorList>
    </citation>
    <scope>NUCLEOTIDE SEQUENCE [LARGE SCALE GENOMIC DNA]</scope>
    <source>
        <strain evidence="2 3">ATCC 29315</strain>
    </source>
</reference>
<feature type="region of interest" description="Disordered" evidence="1">
    <location>
        <begin position="1"/>
        <end position="57"/>
    </location>
</feature>
<dbReference type="AlphaFoldDB" id="D4DRR0"/>
<proteinExistence type="predicted"/>
<feature type="compositionally biased region" description="Basic residues" evidence="1">
    <location>
        <begin position="32"/>
        <end position="57"/>
    </location>
</feature>
<organism evidence="2 3">
    <name type="scientific">Neisseria elongata subsp. glycolytica ATCC 29315</name>
    <dbReference type="NCBI Taxonomy" id="546263"/>
    <lineage>
        <taxon>Bacteria</taxon>
        <taxon>Pseudomonadati</taxon>
        <taxon>Pseudomonadota</taxon>
        <taxon>Betaproteobacteria</taxon>
        <taxon>Neisseriales</taxon>
        <taxon>Neisseriaceae</taxon>
        <taxon>Neisseria</taxon>
    </lineage>
</organism>
<evidence type="ECO:0000313" key="3">
    <source>
        <dbReference type="Proteomes" id="UP000005536"/>
    </source>
</evidence>
<dbReference type="EMBL" id="ADBF01000050">
    <property type="protein sequence ID" value="EFE49496.1"/>
    <property type="molecule type" value="Genomic_DNA"/>
</dbReference>
<name>D4DRR0_NEIEG</name>
<protein>
    <submittedName>
        <fullName evidence="2">Uncharacterized protein</fullName>
    </submittedName>
</protein>
<evidence type="ECO:0000256" key="1">
    <source>
        <dbReference type="SAM" id="MobiDB-lite"/>
    </source>
</evidence>
<accession>D4DRR0</accession>
<dbReference type="Proteomes" id="UP000005536">
    <property type="component" value="Unassembled WGS sequence"/>
</dbReference>
<comment type="caution">
    <text evidence="2">The sequence shown here is derived from an EMBL/GenBank/DDBJ whole genome shotgun (WGS) entry which is preliminary data.</text>
</comment>
<evidence type="ECO:0000313" key="2">
    <source>
        <dbReference type="EMBL" id="EFE49496.1"/>
    </source>
</evidence>
<feature type="compositionally biased region" description="Polar residues" evidence="1">
    <location>
        <begin position="14"/>
        <end position="23"/>
    </location>
</feature>